<dbReference type="AlphaFoldDB" id="A0AAV5R2X4"/>
<keyword evidence="9" id="KW-0226">DNA condensation</keyword>
<evidence type="ECO:0000256" key="10">
    <source>
        <dbReference type="ARBA" id="ARBA00023306"/>
    </source>
</evidence>
<gene>
    <name evidence="12" type="ORF">DAPK24_018730</name>
</gene>
<feature type="region of interest" description="Disordered" evidence="11">
    <location>
        <begin position="1"/>
        <end position="70"/>
    </location>
</feature>
<accession>A0AAV5R2X4</accession>
<keyword evidence="7" id="KW-0132">Cell division</keyword>
<feature type="compositionally biased region" description="Polar residues" evidence="11">
    <location>
        <begin position="25"/>
        <end position="37"/>
    </location>
</feature>
<dbReference type="Pfam" id="PF05786">
    <property type="entry name" value="Cnd2"/>
    <property type="match status" value="1"/>
</dbReference>
<evidence type="ECO:0000256" key="9">
    <source>
        <dbReference type="ARBA" id="ARBA00023067"/>
    </source>
</evidence>
<evidence type="ECO:0000313" key="12">
    <source>
        <dbReference type="EMBL" id="GMM45298.1"/>
    </source>
</evidence>
<dbReference type="Proteomes" id="UP001378960">
    <property type="component" value="Unassembled WGS sequence"/>
</dbReference>
<dbReference type="GO" id="GO:0007076">
    <property type="term" value="P:mitotic chromosome condensation"/>
    <property type="evidence" value="ECO:0007669"/>
    <property type="project" value="InterPro"/>
</dbReference>
<evidence type="ECO:0000256" key="5">
    <source>
        <dbReference type="ARBA" id="ARBA00022454"/>
    </source>
</evidence>
<comment type="caution">
    <text evidence="12">The sequence shown here is derived from an EMBL/GenBank/DDBJ whole genome shotgun (WGS) entry which is preliminary data.</text>
</comment>
<keyword evidence="5" id="KW-0158">Chromosome</keyword>
<evidence type="ECO:0000256" key="4">
    <source>
        <dbReference type="ARBA" id="ARBA00016065"/>
    </source>
</evidence>
<evidence type="ECO:0000256" key="11">
    <source>
        <dbReference type="SAM" id="MobiDB-lite"/>
    </source>
</evidence>
<dbReference type="PANTHER" id="PTHR13108">
    <property type="entry name" value="CONDENSIN COMPLEX SUBUNIT 2"/>
    <property type="match status" value="1"/>
</dbReference>
<evidence type="ECO:0000256" key="7">
    <source>
        <dbReference type="ARBA" id="ARBA00022618"/>
    </source>
</evidence>
<comment type="similarity">
    <text evidence="3">Belongs to the CND2 (condensin subunit 2) family.</text>
</comment>
<reference evidence="12 13" key="1">
    <citation type="journal article" date="2023" name="Elife">
        <title>Identification of key yeast species and microbe-microbe interactions impacting larval growth of Drosophila in the wild.</title>
        <authorList>
            <person name="Mure A."/>
            <person name="Sugiura Y."/>
            <person name="Maeda R."/>
            <person name="Honda K."/>
            <person name="Sakurai N."/>
            <person name="Takahashi Y."/>
            <person name="Watada M."/>
            <person name="Katoh T."/>
            <person name="Gotoh A."/>
            <person name="Gotoh Y."/>
            <person name="Taniguchi I."/>
            <person name="Nakamura K."/>
            <person name="Hayashi T."/>
            <person name="Katayama T."/>
            <person name="Uemura T."/>
            <person name="Hattori Y."/>
        </authorList>
    </citation>
    <scope>NUCLEOTIDE SEQUENCE [LARGE SCALE GENOMIC DNA]</scope>
    <source>
        <strain evidence="12 13">PK-24</strain>
    </source>
</reference>
<sequence length="803" mass="92084">MTGTTLKRQRPRFSSPANGKKKSLPNKSMSRNNTRSVSIGDDRPSLLDDGVNGSRDGNLDDDDDDDYGGQFGTEDFVDSLKMATNNKITNVNTWNVHLIEYFYDMNMLRSDDGVSINFQTASTTLDGCTKVISKRVDAVADETNSLLQLLSLNAKKDTLRKLRNDEDDDDDNKGDGDYEPTKKKKINKKENKSSLTTMDKIKITDKQLEHSSIDPVFRKMLSDFDEGSAKSLLLNALRISKDSRVVVDDTVISSKNYMDLENEESDEESEDDIETVKKEEDDDDGLMNVDTNDNDDVIKFEDDAVVLPLINTYKSKFDASELSGTKISSEIQSIKLCITDMEYGKAYLTEMAKKMEERDKLANERYEEVANLNYDYNIDNFDFNDGNDEGILEENTNYDISQNIQTGNSPPPYSLNPNDEMMFDDGNENYNDENIKPVDPISMEEMEKREKEMMSALDKISNRRSKSHWKIRAFNAKQNNTAPTAIFDNEEDLEGGSEAAKLREEKALAKKRAKQNKNEYVIDFMNDSPETDTQVLFKKPNKNIKLINSEEIRVEETTIPDMKVWNSERLVTSLLKPKRKFRNIFSKHHTISKSEIIADRDFWARKYNDKIDGSKNNHIRDDNEPEIDEDVADFLYDVMDKPNEDEIPTDLPEDNVPDDFGIDNDPGGYEFDAKISTNEIKNETVPFVGKPAWYKNSIQYNKKSKRINIRLLKQNLWDVTKQHVEHEDLTKADHEKELKLSSIVKDTYTKYQGNEKSELSTSFFFICMLHIANEEGLTIEKTDDLNDVIIHPANDNYDPLIED</sequence>
<keyword evidence="6" id="KW-0963">Cytoplasm</keyword>
<feature type="region of interest" description="Disordered" evidence="11">
    <location>
        <begin position="163"/>
        <end position="191"/>
    </location>
</feature>
<dbReference type="GO" id="GO:0051301">
    <property type="term" value="P:cell division"/>
    <property type="evidence" value="ECO:0007669"/>
    <property type="project" value="UniProtKB-KW"/>
</dbReference>
<evidence type="ECO:0000256" key="8">
    <source>
        <dbReference type="ARBA" id="ARBA00022776"/>
    </source>
</evidence>
<dbReference type="GO" id="GO:0003682">
    <property type="term" value="F:chromatin binding"/>
    <property type="evidence" value="ECO:0007669"/>
    <property type="project" value="TreeGrafter"/>
</dbReference>
<dbReference type="GO" id="GO:0000796">
    <property type="term" value="C:condensin complex"/>
    <property type="evidence" value="ECO:0007669"/>
    <property type="project" value="InterPro"/>
</dbReference>
<name>A0AAV5R2X4_PICKL</name>
<dbReference type="InterPro" id="IPR022816">
    <property type="entry name" value="Condensin_barren_su2"/>
</dbReference>
<keyword evidence="13" id="KW-1185">Reference proteome</keyword>
<keyword evidence="8" id="KW-0498">Mitosis</keyword>
<dbReference type="EMBL" id="BTGB01000002">
    <property type="protein sequence ID" value="GMM45298.1"/>
    <property type="molecule type" value="Genomic_DNA"/>
</dbReference>
<comment type="subcellular location">
    <subcellularLocation>
        <location evidence="1">Chromosome</location>
    </subcellularLocation>
    <subcellularLocation>
        <location evidence="2">Cytoplasm</location>
    </subcellularLocation>
</comment>
<evidence type="ECO:0000256" key="1">
    <source>
        <dbReference type="ARBA" id="ARBA00004286"/>
    </source>
</evidence>
<evidence type="ECO:0000313" key="13">
    <source>
        <dbReference type="Proteomes" id="UP001378960"/>
    </source>
</evidence>
<keyword evidence="10" id="KW-0131">Cell cycle</keyword>
<organism evidence="12 13">
    <name type="scientific">Pichia kluyveri</name>
    <name type="common">Yeast</name>
    <dbReference type="NCBI Taxonomy" id="36015"/>
    <lineage>
        <taxon>Eukaryota</taxon>
        <taxon>Fungi</taxon>
        <taxon>Dikarya</taxon>
        <taxon>Ascomycota</taxon>
        <taxon>Saccharomycotina</taxon>
        <taxon>Pichiomycetes</taxon>
        <taxon>Pichiales</taxon>
        <taxon>Pichiaceae</taxon>
        <taxon>Pichia</taxon>
    </lineage>
</organism>
<evidence type="ECO:0000256" key="2">
    <source>
        <dbReference type="ARBA" id="ARBA00004496"/>
    </source>
</evidence>
<evidence type="ECO:0000256" key="6">
    <source>
        <dbReference type="ARBA" id="ARBA00022490"/>
    </source>
</evidence>
<dbReference type="GO" id="GO:0005737">
    <property type="term" value="C:cytoplasm"/>
    <property type="evidence" value="ECO:0007669"/>
    <property type="project" value="UniProtKB-SubCell"/>
</dbReference>
<protein>
    <recommendedName>
        <fullName evidence="4">Condensin complex subunit 2</fullName>
    </recommendedName>
</protein>
<proteinExistence type="inferred from homology"/>
<evidence type="ECO:0000256" key="3">
    <source>
        <dbReference type="ARBA" id="ARBA00009471"/>
    </source>
</evidence>
<dbReference type="PANTHER" id="PTHR13108:SF9">
    <property type="entry name" value="CONDENSIN COMPLEX SUBUNIT 2"/>
    <property type="match status" value="1"/>
</dbReference>